<accession>A0A2A2J7F7</accession>
<sequence>MNTIDLKRRFDAHFLVVLRVGEGQLDGLLDLLNLLIEASNVRIGLLGGLLEFHHGHHRVCVVSQHPDHRVVLNALGVNNDSTNFERYQEENLFPAHLVVEQNGASRFELFLVDEGHDVDVVLAAHIRGHDRVLVVDDLFQRAHGHRSASQLVHLNIFIRLVESRSSTLVLSSSCLSSWGLSLSWF</sequence>
<organism evidence="1 2">
    <name type="scientific">Diploscapter pachys</name>
    <dbReference type="NCBI Taxonomy" id="2018661"/>
    <lineage>
        <taxon>Eukaryota</taxon>
        <taxon>Metazoa</taxon>
        <taxon>Ecdysozoa</taxon>
        <taxon>Nematoda</taxon>
        <taxon>Chromadorea</taxon>
        <taxon>Rhabditida</taxon>
        <taxon>Rhabditina</taxon>
        <taxon>Rhabditomorpha</taxon>
        <taxon>Rhabditoidea</taxon>
        <taxon>Rhabditidae</taxon>
        <taxon>Diploscapter</taxon>
    </lineage>
</organism>
<dbReference type="AlphaFoldDB" id="A0A2A2J7F7"/>
<dbReference type="Proteomes" id="UP000218231">
    <property type="component" value="Unassembled WGS sequence"/>
</dbReference>
<name>A0A2A2J7F7_9BILA</name>
<evidence type="ECO:0000313" key="1">
    <source>
        <dbReference type="EMBL" id="PAV57728.1"/>
    </source>
</evidence>
<proteinExistence type="predicted"/>
<comment type="caution">
    <text evidence="1">The sequence shown here is derived from an EMBL/GenBank/DDBJ whole genome shotgun (WGS) entry which is preliminary data.</text>
</comment>
<reference evidence="1 2" key="1">
    <citation type="journal article" date="2017" name="Curr. Biol.">
        <title>Genome architecture and evolution of a unichromosomal asexual nematode.</title>
        <authorList>
            <person name="Fradin H."/>
            <person name="Zegar C."/>
            <person name="Gutwein M."/>
            <person name="Lucas J."/>
            <person name="Kovtun M."/>
            <person name="Corcoran D."/>
            <person name="Baugh L.R."/>
            <person name="Kiontke K."/>
            <person name="Gunsalus K."/>
            <person name="Fitch D.H."/>
            <person name="Piano F."/>
        </authorList>
    </citation>
    <scope>NUCLEOTIDE SEQUENCE [LARGE SCALE GENOMIC DNA]</scope>
    <source>
        <strain evidence="1">PF1309</strain>
    </source>
</reference>
<protein>
    <submittedName>
        <fullName evidence="1">Uncharacterized protein</fullName>
    </submittedName>
</protein>
<evidence type="ECO:0000313" key="2">
    <source>
        <dbReference type="Proteomes" id="UP000218231"/>
    </source>
</evidence>
<keyword evidence="2" id="KW-1185">Reference proteome</keyword>
<dbReference type="EMBL" id="LIAE01010628">
    <property type="protein sequence ID" value="PAV57728.1"/>
    <property type="molecule type" value="Genomic_DNA"/>
</dbReference>
<gene>
    <name evidence="1" type="ORF">WR25_15849</name>
</gene>